<comment type="caution">
    <text evidence="1">The sequence shown here is derived from an EMBL/GenBank/DDBJ whole genome shotgun (WGS) entry which is preliminary data.</text>
</comment>
<dbReference type="EMBL" id="JAQIZT010000010">
    <property type="protein sequence ID" value="KAJ6982175.1"/>
    <property type="molecule type" value="Genomic_DNA"/>
</dbReference>
<evidence type="ECO:0000313" key="1">
    <source>
        <dbReference type="EMBL" id="KAJ6982175.1"/>
    </source>
</evidence>
<sequence length="75" mass="8009">MPNKDVMSWKTVLNDYASNGAGTWMLVDENAAPNDATLVNVLSACARLGALDLGKWVHACAESHGYKGNVMLGML</sequence>
<dbReference type="AlphaFoldDB" id="A0AAD6Q8W9"/>
<dbReference type="Proteomes" id="UP001164929">
    <property type="component" value="Chromosome 10"/>
</dbReference>
<gene>
    <name evidence="1" type="ORF">NC653_025324</name>
</gene>
<name>A0AAD6Q8W9_9ROSI</name>
<accession>A0AAD6Q8W9</accession>
<dbReference type="PANTHER" id="PTHR47926:SF371">
    <property type="entry name" value="TETRATRICOPEPTIDE REPEAT-LIKE SUPERFAMILY PROTEIN"/>
    <property type="match status" value="1"/>
</dbReference>
<keyword evidence="2" id="KW-1185">Reference proteome</keyword>
<reference evidence="1" key="1">
    <citation type="journal article" date="2023" name="Mol. Ecol. Resour.">
        <title>Chromosome-level genome assembly of a triploid poplar Populus alba 'Berolinensis'.</title>
        <authorList>
            <person name="Chen S."/>
            <person name="Yu Y."/>
            <person name="Wang X."/>
            <person name="Wang S."/>
            <person name="Zhang T."/>
            <person name="Zhou Y."/>
            <person name="He R."/>
            <person name="Meng N."/>
            <person name="Wang Y."/>
            <person name="Liu W."/>
            <person name="Liu Z."/>
            <person name="Liu J."/>
            <person name="Guo Q."/>
            <person name="Huang H."/>
            <person name="Sederoff R.R."/>
            <person name="Wang G."/>
            <person name="Qu G."/>
            <person name="Chen S."/>
        </authorList>
    </citation>
    <scope>NUCLEOTIDE SEQUENCE</scope>
    <source>
        <strain evidence="1">SC-2020</strain>
    </source>
</reference>
<dbReference type="GO" id="GO:0003723">
    <property type="term" value="F:RNA binding"/>
    <property type="evidence" value="ECO:0007669"/>
    <property type="project" value="InterPro"/>
</dbReference>
<proteinExistence type="predicted"/>
<evidence type="ECO:0000313" key="2">
    <source>
        <dbReference type="Proteomes" id="UP001164929"/>
    </source>
</evidence>
<dbReference type="GO" id="GO:0009451">
    <property type="term" value="P:RNA modification"/>
    <property type="evidence" value="ECO:0007669"/>
    <property type="project" value="InterPro"/>
</dbReference>
<organism evidence="1 2">
    <name type="scientific">Populus alba x Populus x berolinensis</name>
    <dbReference type="NCBI Taxonomy" id="444605"/>
    <lineage>
        <taxon>Eukaryota</taxon>
        <taxon>Viridiplantae</taxon>
        <taxon>Streptophyta</taxon>
        <taxon>Embryophyta</taxon>
        <taxon>Tracheophyta</taxon>
        <taxon>Spermatophyta</taxon>
        <taxon>Magnoliopsida</taxon>
        <taxon>eudicotyledons</taxon>
        <taxon>Gunneridae</taxon>
        <taxon>Pentapetalae</taxon>
        <taxon>rosids</taxon>
        <taxon>fabids</taxon>
        <taxon>Malpighiales</taxon>
        <taxon>Salicaceae</taxon>
        <taxon>Saliceae</taxon>
        <taxon>Populus</taxon>
    </lineage>
</organism>
<dbReference type="PANTHER" id="PTHR47926">
    <property type="entry name" value="PENTATRICOPEPTIDE REPEAT-CONTAINING PROTEIN"/>
    <property type="match status" value="1"/>
</dbReference>
<dbReference type="InterPro" id="IPR046960">
    <property type="entry name" value="PPR_At4g14850-like_plant"/>
</dbReference>
<protein>
    <submittedName>
        <fullName evidence="1">Uncharacterized protein</fullName>
    </submittedName>
</protein>